<accession>A0A6A6Y9M4</accession>
<dbReference type="Pfam" id="PF23232">
    <property type="entry name" value="AAA_lid_13"/>
    <property type="match status" value="1"/>
</dbReference>
<keyword evidence="4" id="KW-1185">Reference proteome</keyword>
<dbReference type="GeneID" id="54459079"/>
<reference evidence="5" key="2">
    <citation type="submission" date="2020-04" db="EMBL/GenBank/DDBJ databases">
        <authorList>
            <consortium name="NCBI Genome Project"/>
        </authorList>
    </citation>
    <scope>NUCLEOTIDE SEQUENCE</scope>
    <source>
        <strain evidence="5">CBS 304.34</strain>
    </source>
</reference>
<dbReference type="SUPFAM" id="SSF52540">
    <property type="entry name" value="P-loop containing nucleoside triphosphate hydrolases"/>
    <property type="match status" value="1"/>
</dbReference>
<gene>
    <name evidence="3 5" type="ORF">BDZ99DRAFT_450894</name>
</gene>
<dbReference type="OrthoDB" id="10042665at2759"/>
<reference evidence="5" key="3">
    <citation type="submission" date="2025-04" db="UniProtKB">
        <authorList>
            <consortium name="RefSeq"/>
        </authorList>
    </citation>
    <scope>IDENTIFICATION</scope>
    <source>
        <strain evidence="5">CBS 304.34</strain>
    </source>
</reference>
<name>A0A6A6Y9M4_9PEZI</name>
<proteinExistence type="predicted"/>
<organism evidence="3">
    <name type="scientific">Mytilinidion resinicola</name>
    <dbReference type="NCBI Taxonomy" id="574789"/>
    <lineage>
        <taxon>Eukaryota</taxon>
        <taxon>Fungi</taxon>
        <taxon>Dikarya</taxon>
        <taxon>Ascomycota</taxon>
        <taxon>Pezizomycotina</taxon>
        <taxon>Dothideomycetes</taxon>
        <taxon>Pleosporomycetidae</taxon>
        <taxon>Mytilinidiales</taxon>
        <taxon>Mytilinidiaceae</taxon>
        <taxon>Mytilinidion</taxon>
    </lineage>
</organism>
<dbReference type="InterPro" id="IPR003959">
    <property type="entry name" value="ATPase_AAA_core"/>
</dbReference>
<dbReference type="SMART" id="SM00382">
    <property type="entry name" value="AAA"/>
    <property type="match status" value="1"/>
</dbReference>
<evidence type="ECO:0000256" key="1">
    <source>
        <dbReference type="SAM" id="MobiDB-lite"/>
    </source>
</evidence>
<evidence type="ECO:0000313" key="5">
    <source>
        <dbReference type="RefSeq" id="XP_033572217.1"/>
    </source>
</evidence>
<dbReference type="InterPro" id="IPR003593">
    <property type="entry name" value="AAA+_ATPase"/>
</dbReference>
<dbReference type="InterPro" id="IPR056599">
    <property type="entry name" value="AAA_lid_fung"/>
</dbReference>
<feature type="region of interest" description="Disordered" evidence="1">
    <location>
        <begin position="1"/>
        <end position="55"/>
    </location>
</feature>
<dbReference type="EMBL" id="MU003710">
    <property type="protein sequence ID" value="KAF2805253.1"/>
    <property type="molecule type" value="Genomic_DNA"/>
</dbReference>
<evidence type="ECO:0000313" key="4">
    <source>
        <dbReference type="Proteomes" id="UP000504636"/>
    </source>
</evidence>
<dbReference type="AlphaFoldDB" id="A0A6A6Y9M4"/>
<dbReference type="Proteomes" id="UP000504636">
    <property type="component" value="Unplaced"/>
</dbReference>
<dbReference type="Pfam" id="PF00004">
    <property type="entry name" value="AAA"/>
    <property type="match status" value="1"/>
</dbReference>
<protein>
    <submittedName>
        <fullName evidence="3 5">P-loop containing nucleoside triphosphate hydrolase protein</fullName>
    </submittedName>
</protein>
<dbReference type="GO" id="GO:0005524">
    <property type="term" value="F:ATP binding"/>
    <property type="evidence" value="ECO:0007669"/>
    <property type="project" value="InterPro"/>
</dbReference>
<sequence>MAEQDTLQAGKRRRGDSNDISFDTNDVLEHGQRTDERTTKRARSAIDEDVASPTESPPYLVVHMVKCDAEGNHRDHDMEATYLDIPQLFEGDSKASVLRGQVPIDEDELHPDMLEERGVNFVVYKNYDCRAYHENVKDDFIPLPLPQIKREVLTGLKAHFFSLPENGDEATPNWEYIDKLSTSLKKSLEIVGKINLSRLQHLSFEAPYTGFYHARSLLDDHATGRSGVLSELHQDNLSSLLHYVLKSCADDYEAADALFAQGLVERRHFLKLFPPDEVVVDPQSTEPVAYVTSSCVQNHDFELLITCWNWQYDGVFRRKVTTRKITWPSYDDQIPISRLPVYPLRFDTSGLEQRLRKRGKLFWDCRKRKFVSYESSSSPLELQTGNPRYMIDIATYKQLHPDAPQAPQNDDTDLDATDLESPPDDPFVLLLPATIRGYGFHDKKWNMLSLEHIREVVWGSDAFERRLVLKSQKKELIKALITVHIAVNNSYRSDIIEGKGKGLIIMLHGGPGTGKTLTAESVAELAEKPLYRVTCGDIGTDPEGVEKYLESVLYIGTIWGCVVLLDEADVFLEERVPTDLQRNALVSVFLRVLEYYDGILILTSNRVGTFDEAFKSRVQLAMHYPPLDLNGRWQIWRDFLKSMVRDGENVDDEEIGDKLELLARSELNGRQIRNTVNTARQLALYKKERLAYKHFEQAIDVTNEFEEYINKAQGHKDEEYARMQGHRH</sequence>
<keyword evidence="3 5" id="KW-0378">Hydrolase</keyword>
<evidence type="ECO:0000313" key="3">
    <source>
        <dbReference type="EMBL" id="KAF2805253.1"/>
    </source>
</evidence>
<reference evidence="3 5" key="1">
    <citation type="journal article" date="2020" name="Stud. Mycol.">
        <title>101 Dothideomycetes genomes: a test case for predicting lifestyles and emergence of pathogens.</title>
        <authorList>
            <person name="Haridas S."/>
            <person name="Albert R."/>
            <person name="Binder M."/>
            <person name="Bloem J."/>
            <person name="Labutti K."/>
            <person name="Salamov A."/>
            <person name="Andreopoulos B."/>
            <person name="Baker S."/>
            <person name="Barry K."/>
            <person name="Bills G."/>
            <person name="Bluhm B."/>
            <person name="Cannon C."/>
            <person name="Castanera R."/>
            <person name="Culley D."/>
            <person name="Daum C."/>
            <person name="Ezra D."/>
            <person name="Gonzalez J."/>
            <person name="Henrissat B."/>
            <person name="Kuo A."/>
            <person name="Liang C."/>
            <person name="Lipzen A."/>
            <person name="Lutzoni F."/>
            <person name="Magnuson J."/>
            <person name="Mondo S."/>
            <person name="Nolan M."/>
            <person name="Ohm R."/>
            <person name="Pangilinan J."/>
            <person name="Park H.-J."/>
            <person name="Ramirez L."/>
            <person name="Alfaro M."/>
            <person name="Sun H."/>
            <person name="Tritt A."/>
            <person name="Yoshinaga Y."/>
            <person name="Zwiers L.-H."/>
            <person name="Turgeon B."/>
            <person name="Goodwin S."/>
            <person name="Spatafora J."/>
            <person name="Crous P."/>
            <person name="Grigoriev I."/>
        </authorList>
    </citation>
    <scope>NUCLEOTIDE SEQUENCE</scope>
    <source>
        <strain evidence="3 5">CBS 304.34</strain>
    </source>
</reference>
<dbReference type="InterPro" id="IPR054289">
    <property type="entry name" value="DUF7025"/>
</dbReference>
<evidence type="ECO:0000259" key="2">
    <source>
        <dbReference type="SMART" id="SM00382"/>
    </source>
</evidence>
<dbReference type="RefSeq" id="XP_033572217.1">
    <property type="nucleotide sequence ID" value="XM_033718186.1"/>
</dbReference>
<dbReference type="Gene3D" id="3.40.50.300">
    <property type="entry name" value="P-loop containing nucleotide triphosphate hydrolases"/>
    <property type="match status" value="1"/>
</dbReference>
<dbReference type="InterPro" id="IPR027417">
    <property type="entry name" value="P-loop_NTPase"/>
</dbReference>
<feature type="compositionally biased region" description="Basic and acidic residues" evidence="1">
    <location>
        <begin position="27"/>
        <end position="39"/>
    </location>
</feature>
<dbReference type="GO" id="GO:0016887">
    <property type="term" value="F:ATP hydrolysis activity"/>
    <property type="evidence" value="ECO:0007669"/>
    <property type="project" value="InterPro"/>
</dbReference>
<feature type="domain" description="AAA+ ATPase" evidence="2">
    <location>
        <begin position="501"/>
        <end position="628"/>
    </location>
</feature>
<dbReference type="PANTHER" id="PTHR46411:SF2">
    <property type="entry name" value="AAA+ ATPASE DOMAIN-CONTAINING PROTEIN"/>
    <property type="match status" value="1"/>
</dbReference>
<dbReference type="Pfam" id="PF22942">
    <property type="entry name" value="DUF7025"/>
    <property type="match status" value="1"/>
</dbReference>
<dbReference type="PANTHER" id="PTHR46411">
    <property type="entry name" value="FAMILY ATPASE, PUTATIVE-RELATED"/>
    <property type="match status" value="1"/>
</dbReference>